<sequence>MIEDFFDVLMVIHDVNDEGKRQVVESFAPRICALVIDTRVNIYIQQEILKKLNAMLDKMPQDAREILSNEEMLILMRSMGDRILYIGDYDLQVGITEALCRMSTEKQRQEQACQWFSMDFVATAFKDIRNSEFETDCRKFLNLVNGMLGDKRRVYTFPCVSAFLDNYELHLPSDDKLEGFWIDFNLGTQTISFYISGDDEHQWEAVTVPEELVQLYDIEVREEKLLLSIILKNLIQISKRDGKELLFCFAESVDIIHVIQKVFGTKKYKEFTKKQSTSVAKTSVHVLFDASGSQILVPESQLSSVKEEPINVKECVKPPKYVANSHREPHKNSQSEVTTPAKRKISEASLVIPATDRYTVRSPILLTNIATPRRGRIKPPLQMMSPAKHPGVSETCETRVNDAMPLKLKPSAEQTRGNNTDKPMKTANVMENTENKENEFLNPNFNELQDPAFDSQAVIKVDEPVLPAALHSISKNKNHSNWAYWTPEKKIELVINQRENTSSKDPAKQEYAVHKKPPRQKSASSTSDDNFEETGKMQSTKALAVNNTVNQMQVEICKRSCQQQLKHSQPLKEKNTQQTKQSDWRIESETTFKSVLHNNNTVEKSLIYREKLILSKDICTTVCDKNSSRNNVQSHRKSGKKLASDLNFCDLKQKKKEKVQKKSFRQLKTTIVNVTSQCPLNDVYNFNLNGAEEPIIKLGVQELQTTTRESCVDNSIKLVDLSNKADREPSLKTKEKRVTDHGKQHLFSDSDTDFWHDDSISWLREPESKRQLIDYSRSKRAKRQNGGETGSFLKTEPPRYKKVMTPGKTTTGKLHDLVPDGRTRLPRRAAKVKINYKDLSNSDSESEAELSSKEKMPVKEETTHSKTIKRPKESQTTGAPEEPPKGWEKLSRPKDTGDSSLDVSSASLSGMPSSVEVMRGLEEITERESTHDYGCVTPQKNSSLESLNSKNDSNEKNSCTRESCSPIPHPFLPNHTPVSKNTTTGNGPGAIPQETQNSSSYSDVSSYNPQKPFVENELPNTIESYTETQTEESNSVFPLSSSSERREDDGCSTSSDTAHASSGATQHPNRKRMYIDDDGHNSDDIEMEEQEERRQNLLPPKLSRMEGVDHPTSTNTVAGCPHFVASENVSALSSYEYIPQLDCKVEHSRMTYEKLRNEYKRKAQNYCMMDYFTKQSWKSIQQHMAKVSHQVQESRNEKLDKIQFTILQELENVEREAESLTVLEKEFADFWEKLIHKLTIYQKSERQRLHVLRTSLDENICTNTEEEDAMFTSEMCVMKENMKRIQDRLLKKMQEEELRHVRRGLSSLFTSDERA</sequence>
<dbReference type="RefSeq" id="XP_045152898.1">
    <property type="nucleotide sequence ID" value="XM_045296963.1"/>
</dbReference>
<evidence type="ECO:0000313" key="1">
    <source>
        <dbReference type="Proteomes" id="UP000694863"/>
    </source>
</evidence>
<reference evidence="2" key="1">
    <citation type="submission" date="2025-08" db="UniProtKB">
        <authorList>
            <consortium name="RefSeq"/>
        </authorList>
    </citation>
    <scope>IDENTIFICATION</scope>
</reference>
<protein>
    <submittedName>
        <fullName evidence="2">Synaptonemal complex protein 2 isoform X1</fullName>
    </submittedName>
</protein>
<keyword evidence="1" id="KW-1185">Reference proteome</keyword>
<dbReference type="Proteomes" id="UP000694863">
    <property type="component" value="Unplaced"/>
</dbReference>
<accession>A0AC55DMC3</accession>
<gene>
    <name evidence="2" type="primary">SYCP2</name>
</gene>
<name>A0AC55DMC3_ECHTE</name>
<evidence type="ECO:0000313" key="2">
    <source>
        <dbReference type="RefSeq" id="XP_045152898.1"/>
    </source>
</evidence>
<proteinExistence type="predicted"/>
<organism evidence="1 2">
    <name type="scientific">Echinops telfairi</name>
    <name type="common">Lesser hedgehog tenrec</name>
    <dbReference type="NCBI Taxonomy" id="9371"/>
    <lineage>
        <taxon>Eukaryota</taxon>
        <taxon>Metazoa</taxon>
        <taxon>Chordata</taxon>
        <taxon>Craniata</taxon>
        <taxon>Vertebrata</taxon>
        <taxon>Euteleostomi</taxon>
        <taxon>Mammalia</taxon>
        <taxon>Eutheria</taxon>
        <taxon>Afrotheria</taxon>
        <taxon>Tenrecidae</taxon>
        <taxon>Tenrecinae</taxon>
        <taxon>Echinops</taxon>
    </lineage>
</organism>